<dbReference type="InterPro" id="IPR023395">
    <property type="entry name" value="MCP_dom_sf"/>
</dbReference>
<evidence type="ECO:0000256" key="6">
    <source>
        <dbReference type="ARBA" id="ARBA00022989"/>
    </source>
</evidence>
<evidence type="ECO:0000256" key="9">
    <source>
        <dbReference type="PROSITE-ProRule" id="PRU00282"/>
    </source>
</evidence>
<dbReference type="RefSeq" id="XP_038866315.1">
    <property type="nucleotide sequence ID" value="XM_039010387.1"/>
</dbReference>
<protein>
    <submittedName>
        <fullName evidence="13">Mitochondrial carrier homolog 1-like isoform X2</fullName>
    </submittedName>
</protein>
<evidence type="ECO:0000256" key="11">
    <source>
        <dbReference type="SAM" id="Phobius"/>
    </source>
</evidence>
<evidence type="ECO:0000256" key="2">
    <source>
        <dbReference type="ARBA" id="ARBA00006375"/>
    </source>
</evidence>
<keyword evidence="10" id="KW-0813">Transport</keyword>
<evidence type="ECO:0000256" key="7">
    <source>
        <dbReference type="ARBA" id="ARBA00023128"/>
    </source>
</evidence>
<accession>A0A8U1EYD6</accession>
<keyword evidence="8 9" id="KW-0472">Membrane</keyword>
<feature type="repeat" description="Solcar" evidence="9">
    <location>
        <begin position="31"/>
        <end position="126"/>
    </location>
</feature>
<keyword evidence="4" id="KW-0677">Repeat</keyword>
<reference evidence="13" key="1">
    <citation type="submission" date="2025-08" db="UniProtKB">
        <authorList>
            <consortium name="RefSeq"/>
        </authorList>
    </citation>
    <scope>IDENTIFICATION</scope>
    <source>
        <tissue evidence="13">White muscle</tissue>
    </source>
</reference>
<organism evidence="12 13">
    <name type="scientific">Salvelinus namaycush</name>
    <name type="common">Lake trout</name>
    <name type="synonym">Salmo namaycush</name>
    <dbReference type="NCBI Taxonomy" id="8040"/>
    <lineage>
        <taxon>Eukaryota</taxon>
        <taxon>Metazoa</taxon>
        <taxon>Chordata</taxon>
        <taxon>Craniata</taxon>
        <taxon>Vertebrata</taxon>
        <taxon>Euteleostomi</taxon>
        <taxon>Actinopterygii</taxon>
        <taxon>Neopterygii</taxon>
        <taxon>Teleostei</taxon>
        <taxon>Protacanthopterygii</taxon>
        <taxon>Salmoniformes</taxon>
        <taxon>Salmonidae</taxon>
        <taxon>Salmoninae</taxon>
        <taxon>Salvelinus</taxon>
    </lineage>
</organism>
<keyword evidence="12" id="KW-1185">Reference proteome</keyword>
<dbReference type="PANTHER" id="PTHR10780:SF3">
    <property type="entry name" value="MITOCHONDRIAL CARRIER HOMOLOG 1"/>
    <property type="match status" value="1"/>
</dbReference>
<dbReference type="Gene3D" id="1.50.40.10">
    <property type="entry name" value="Mitochondrial carrier domain"/>
    <property type="match status" value="1"/>
</dbReference>
<evidence type="ECO:0000256" key="5">
    <source>
        <dbReference type="ARBA" id="ARBA00022787"/>
    </source>
</evidence>
<keyword evidence="7" id="KW-0496">Mitochondrion</keyword>
<dbReference type="GO" id="GO:0005741">
    <property type="term" value="C:mitochondrial outer membrane"/>
    <property type="evidence" value="ECO:0007669"/>
    <property type="project" value="UniProtKB-SubCell"/>
</dbReference>
<keyword evidence="3 9" id="KW-0812">Transmembrane</keyword>
<sequence>MVTPENLSGDTGGRREPLRFDQDASATAVDMDTAIVLLGAGVTAITHPLLYVKLLIQIGHEPLTPTVGATMFGRKVFYLPGFFSYAQHIVRVDGKMGLFRGLSPRIMSSAISTMVRSKVKEAIPAEQAEHVSNRDDLKTSLRKVMKEITLFGPLMLWSCFPVISVRCMAQFVGREDKYRGLFGCITRIFNDEGVGGFFVGVVPHVLGEVIFLWCCNLLAHFINTYAVDDNFSQAPAVRSYTKFVMGIAVSVLTYPFMLVADLMAVNNCGLVAGLPPNSPIFKSWLHCWAHLSHEGHLFRGSSFFYRRVPVTGMALTEE</sequence>
<dbReference type="PROSITE" id="PS50920">
    <property type="entry name" value="SOLCAR"/>
    <property type="match status" value="2"/>
</dbReference>
<evidence type="ECO:0000256" key="1">
    <source>
        <dbReference type="ARBA" id="ARBA00004374"/>
    </source>
</evidence>
<keyword evidence="5" id="KW-1000">Mitochondrion outer membrane</keyword>
<dbReference type="Proteomes" id="UP000808372">
    <property type="component" value="Chromosome 16"/>
</dbReference>
<feature type="transmembrane region" description="Helical" evidence="11">
    <location>
        <begin position="243"/>
        <end position="265"/>
    </location>
</feature>
<dbReference type="Pfam" id="PF00153">
    <property type="entry name" value="Mito_carr"/>
    <property type="match status" value="2"/>
</dbReference>
<evidence type="ECO:0000313" key="13">
    <source>
        <dbReference type="RefSeq" id="XP_038866315.1"/>
    </source>
</evidence>
<evidence type="ECO:0000256" key="4">
    <source>
        <dbReference type="ARBA" id="ARBA00022737"/>
    </source>
</evidence>
<feature type="repeat" description="Solcar" evidence="9">
    <location>
        <begin position="139"/>
        <end position="225"/>
    </location>
</feature>
<feature type="transmembrane region" description="Helical" evidence="11">
    <location>
        <begin position="148"/>
        <end position="172"/>
    </location>
</feature>
<dbReference type="PANTHER" id="PTHR10780">
    <property type="entry name" value="MITOCHONDRIAL CARRIER HOMOLOG"/>
    <property type="match status" value="1"/>
</dbReference>
<comment type="subcellular location">
    <subcellularLocation>
        <location evidence="1">Mitochondrion outer membrane</location>
        <topology evidence="1">Multi-pass membrane protein</topology>
    </subcellularLocation>
</comment>
<keyword evidence="6 11" id="KW-1133">Transmembrane helix</keyword>
<evidence type="ECO:0000256" key="10">
    <source>
        <dbReference type="RuleBase" id="RU000488"/>
    </source>
</evidence>
<comment type="similarity">
    <text evidence="2 10">Belongs to the mitochondrial carrier (TC 2.A.29) family.</text>
</comment>
<evidence type="ECO:0000256" key="8">
    <source>
        <dbReference type="ARBA" id="ARBA00023136"/>
    </source>
</evidence>
<dbReference type="GeneID" id="120060942"/>
<dbReference type="InterPro" id="IPR018108">
    <property type="entry name" value="MCP_transmembrane"/>
</dbReference>
<name>A0A8U1EYD6_SALNM</name>
<proteinExistence type="inferred from homology"/>
<gene>
    <name evidence="13" type="primary">LOC120060942</name>
</gene>
<dbReference type="SUPFAM" id="SSF103506">
    <property type="entry name" value="Mitochondrial carrier"/>
    <property type="match status" value="1"/>
</dbReference>
<dbReference type="GO" id="GO:0043065">
    <property type="term" value="P:positive regulation of apoptotic process"/>
    <property type="evidence" value="ECO:0007669"/>
    <property type="project" value="TreeGrafter"/>
</dbReference>
<feature type="transmembrane region" description="Helical" evidence="11">
    <location>
        <begin position="197"/>
        <end position="222"/>
    </location>
</feature>
<evidence type="ECO:0000313" key="12">
    <source>
        <dbReference type="Proteomes" id="UP000808372"/>
    </source>
</evidence>
<evidence type="ECO:0000256" key="3">
    <source>
        <dbReference type="ARBA" id="ARBA00022692"/>
    </source>
</evidence>
<dbReference type="AlphaFoldDB" id="A0A8U1EYD6"/>